<keyword evidence="2" id="KW-0689">Ribosomal protein</keyword>
<dbReference type="InterPro" id="IPR015972">
    <property type="entry name" value="Ribosomal_eL19_dom1"/>
</dbReference>
<dbReference type="InterPro" id="IPR000196">
    <property type="entry name" value="Ribosomal_eL19_dom"/>
</dbReference>
<dbReference type="PANTHER" id="PTHR10722">
    <property type="entry name" value="60S RIBOSOMAL PROTEIN L19"/>
    <property type="match status" value="1"/>
</dbReference>
<sequence length="141" mass="16101">MAAEIMSQREGRTVGIHRIWVNPDYLSEVVDAVQKDDVRNLIDDGIIRAKPILGTSRSRARKAAIQKSKGRRKGQGSRSGSANARNPKKQRWMSRIRAQRRTLKELRVDGSLTPTQYRHFYLKAKGGSYRSISHMRSNIEL</sequence>
<dbReference type="NCBIfam" id="NF006343">
    <property type="entry name" value="PRK08570.1"/>
    <property type="match status" value="1"/>
</dbReference>
<reference evidence="6" key="1">
    <citation type="submission" date="2018-05" db="EMBL/GenBank/DDBJ databases">
        <authorList>
            <person name="Lanie J.A."/>
            <person name="Ng W.-L."/>
            <person name="Kazmierczak K.M."/>
            <person name="Andrzejewski T.M."/>
            <person name="Davidsen T.M."/>
            <person name="Wayne K.J."/>
            <person name="Tettelin H."/>
            <person name="Glass J.I."/>
            <person name="Rusch D."/>
            <person name="Podicherti R."/>
            <person name="Tsui H.-C.T."/>
            <person name="Winkler M.E."/>
        </authorList>
    </citation>
    <scope>NUCLEOTIDE SEQUENCE</scope>
</reference>
<evidence type="ECO:0000259" key="5">
    <source>
        <dbReference type="SMART" id="SM01416"/>
    </source>
</evidence>
<dbReference type="GO" id="GO:0022625">
    <property type="term" value="C:cytosolic large ribosomal subunit"/>
    <property type="evidence" value="ECO:0007669"/>
    <property type="project" value="InterPro"/>
</dbReference>
<evidence type="ECO:0000256" key="2">
    <source>
        <dbReference type="ARBA" id="ARBA00022980"/>
    </source>
</evidence>
<dbReference type="AlphaFoldDB" id="A0A382RJC6"/>
<dbReference type="Gene3D" id="1.10.1650.10">
    <property type="match status" value="1"/>
</dbReference>
<dbReference type="GO" id="GO:0003735">
    <property type="term" value="F:structural constituent of ribosome"/>
    <property type="evidence" value="ECO:0007669"/>
    <property type="project" value="InterPro"/>
</dbReference>
<name>A0A382RJC6_9ZZZZ</name>
<protein>
    <recommendedName>
        <fullName evidence="5">Large ribosomal subunit protein eL19 domain-containing protein</fullName>
    </recommendedName>
</protein>
<evidence type="ECO:0000256" key="3">
    <source>
        <dbReference type="ARBA" id="ARBA00023274"/>
    </source>
</evidence>
<feature type="region of interest" description="Disordered" evidence="4">
    <location>
        <begin position="56"/>
        <end position="95"/>
    </location>
</feature>
<proteinExistence type="inferred from homology"/>
<comment type="similarity">
    <text evidence="1">Belongs to the eukaryotic ribosomal protein eL19 family.</text>
</comment>
<dbReference type="GO" id="GO:0006412">
    <property type="term" value="P:translation"/>
    <property type="evidence" value="ECO:0007669"/>
    <property type="project" value="InterPro"/>
</dbReference>
<dbReference type="EMBL" id="UINC01122164">
    <property type="protein sequence ID" value="SVC97804.1"/>
    <property type="molecule type" value="Genomic_DNA"/>
</dbReference>
<dbReference type="InterPro" id="IPR057259">
    <property type="entry name" value="Ribosomal_L19e"/>
</dbReference>
<dbReference type="InterPro" id="IPR035970">
    <property type="entry name" value="60S_ribosomal_eL19_sf"/>
</dbReference>
<evidence type="ECO:0000256" key="1">
    <source>
        <dbReference type="ARBA" id="ARBA00011082"/>
    </source>
</evidence>
<feature type="domain" description="Large ribosomal subunit protein eL19" evidence="5">
    <location>
        <begin position="1"/>
        <end position="140"/>
    </location>
</feature>
<dbReference type="SUPFAM" id="SSF48140">
    <property type="entry name" value="Ribosomal protein L19 (L19e)"/>
    <property type="match status" value="1"/>
</dbReference>
<accession>A0A382RJC6</accession>
<gene>
    <name evidence="6" type="ORF">METZ01_LOCUS350658</name>
</gene>
<feature type="compositionally biased region" description="Basic residues" evidence="4">
    <location>
        <begin position="86"/>
        <end position="95"/>
    </location>
</feature>
<evidence type="ECO:0000256" key="4">
    <source>
        <dbReference type="SAM" id="MobiDB-lite"/>
    </source>
</evidence>
<keyword evidence="3" id="KW-0687">Ribonucleoprotein</keyword>
<dbReference type="GO" id="GO:0003723">
    <property type="term" value="F:RNA binding"/>
    <property type="evidence" value="ECO:0007669"/>
    <property type="project" value="InterPro"/>
</dbReference>
<dbReference type="Pfam" id="PF01280">
    <property type="entry name" value="Ribosomal_L19e"/>
    <property type="match status" value="1"/>
</dbReference>
<dbReference type="InterPro" id="IPR039547">
    <property type="entry name" value="Ribosomal_eL19"/>
</dbReference>
<feature type="compositionally biased region" description="Basic residues" evidence="4">
    <location>
        <begin position="58"/>
        <end position="75"/>
    </location>
</feature>
<organism evidence="6">
    <name type="scientific">marine metagenome</name>
    <dbReference type="NCBI Taxonomy" id="408172"/>
    <lineage>
        <taxon>unclassified sequences</taxon>
        <taxon>metagenomes</taxon>
        <taxon>ecological metagenomes</taxon>
    </lineage>
</organism>
<dbReference type="Gene3D" id="1.10.1200.240">
    <property type="match status" value="1"/>
</dbReference>
<feature type="non-terminal residue" evidence="6">
    <location>
        <position position="141"/>
    </location>
</feature>
<dbReference type="InterPro" id="IPR057260">
    <property type="entry name" value="Ribosomal_L19e_C"/>
</dbReference>
<evidence type="ECO:0000313" key="6">
    <source>
        <dbReference type="EMBL" id="SVC97804.1"/>
    </source>
</evidence>
<dbReference type="SMART" id="SM01416">
    <property type="entry name" value="Ribosomal_L19e"/>
    <property type="match status" value="1"/>
</dbReference>
<dbReference type="Pfam" id="PF25476">
    <property type="entry name" value="Ribosomal_L19e_C"/>
    <property type="match status" value="1"/>
</dbReference>